<proteinExistence type="predicted"/>
<dbReference type="SUPFAM" id="SSF46938">
    <property type="entry name" value="CRAL/TRIO N-terminal domain"/>
    <property type="match status" value="1"/>
</dbReference>
<evidence type="ECO:0000313" key="3">
    <source>
        <dbReference type="Proteomes" id="UP001153709"/>
    </source>
</evidence>
<dbReference type="OrthoDB" id="6575879at2759"/>
<dbReference type="PANTHER" id="PTHR10174">
    <property type="entry name" value="ALPHA-TOCOPHEROL TRANSFER PROTEIN-RELATED"/>
    <property type="match status" value="1"/>
</dbReference>
<evidence type="ECO:0000259" key="1">
    <source>
        <dbReference type="PROSITE" id="PS50191"/>
    </source>
</evidence>
<dbReference type="CDD" id="cd00170">
    <property type="entry name" value="SEC14"/>
    <property type="match status" value="1"/>
</dbReference>
<dbReference type="GO" id="GO:0016020">
    <property type="term" value="C:membrane"/>
    <property type="evidence" value="ECO:0007669"/>
    <property type="project" value="TreeGrafter"/>
</dbReference>
<dbReference type="PANTHER" id="PTHR10174:SF222">
    <property type="entry name" value="GH10083P-RELATED"/>
    <property type="match status" value="1"/>
</dbReference>
<dbReference type="InterPro" id="IPR036273">
    <property type="entry name" value="CRAL/TRIO_N_dom_sf"/>
</dbReference>
<reference evidence="2" key="1">
    <citation type="submission" date="2022-01" db="EMBL/GenBank/DDBJ databases">
        <authorList>
            <person name="King R."/>
        </authorList>
    </citation>
    <scope>NUCLEOTIDE SEQUENCE</scope>
</reference>
<sequence length="302" mass="35584">MNTEERKALMLSHFGKTSKEMDEDVKLIKEWLKTQPHLPEIPNDHIIASFIWANRFSLEKTKQRIDLYYTIRSSMPNIYQFANPKTEFMKRSKESSYLLVFPKMVDNRYRVTFVKIKDCIPNDFDIIYGWAAQALNIMDVALRENDNLILGIIVLVDQQNFKMEHLLRLTPTIIRDALVIVENLLNSKIKEFHLFNSPPFVDLLLKLCKQFLKPKLYERIRLHKSTDTLLDYIPAEVLPSDYGGKEKSVDELHEDWNAKLKEYQEMFDQRDVLKVNESLRPTPLEDTETYGVQGTFKNLCFD</sequence>
<dbReference type="Pfam" id="PF00650">
    <property type="entry name" value="CRAL_TRIO"/>
    <property type="match status" value="1"/>
</dbReference>
<dbReference type="SUPFAM" id="SSF52087">
    <property type="entry name" value="CRAL/TRIO domain"/>
    <property type="match status" value="1"/>
</dbReference>
<dbReference type="PROSITE" id="PS50191">
    <property type="entry name" value="CRAL_TRIO"/>
    <property type="match status" value="1"/>
</dbReference>
<dbReference type="Gene3D" id="1.20.5.1200">
    <property type="entry name" value="Alpha-tocopherol transfer"/>
    <property type="match status" value="1"/>
</dbReference>
<name>A0A9N9SXV2_DIABA</name>
<dbReference type="GO" id="GO:1902936">
    <property type="term" value="F:phosphatidylinositol bisphosphate binding"/>
    <property type="evidence" value="ECO:0007669"/>
    <property type="project" value="TreeGrafter"/>
</dbReference>
<dbReference type="SMART" id="SM00516">
    <property type="entry name" value="SEC14"/>
    <property type="match status" value="1"/>
</dbReference>
<gene>
    <name evidence="2" type="ORF">DIABBA_LOCUS5036</name>
</gene>
<dbReference type="EMBL" id="OU898278">
    <property type="protein sequence ID" value="CAG9831450.1"/>
    <property type="molecule type" value="Genomic_DNA"/>
</dbReference>
<keyword evidence="3" id="KW-1185">Reference proteome</keyword>
<accession>A0A9N9SXV2</accession>
<feature type="domain" description="CRAL-TRIO" evidence="1">
    <location>
        <begin position="154"/>
        <end position="250"/>
    </location>
</feature>
<dbReference type="InterPro" id="IPR001251">
    <property type="entry name" value="CRAL-TRIO_dom"/>
</dbReference>
<dbReference type="AlphaFoldDB" id="A0A9N9SXV2"/>
<dbReference type="Gene3D" id="3.40.525.10">
    <property type="entry name" value="CRAL-TRIO lipid binding domain"/>
    <property type="match status" value="1"/>
</dbReference>
<evidence type="ECO:0000313" key="2">
    <source>
        <dbReference type="EMBL" id="CAG9831450.1"/>
    </source>
</evidence>
<protein>
    <recommendedName>
        <fullName evidence="1">CRAL-TRIO domain-containing protein</fullName>
    </recommendedName>
</protein>
<dbReference type="Proteomes" id="UP001153709">
    <property type="component" value="Chromosome 3"/>
</dbReference>
<dbReference type="InterPro" id="IPR036865">
    <property type="entry name" value="CRAL-TRIO_dom_sf"/>
</dbReference>
<organism evidence="2 3">
    <name type="scientific">Diabrotica balteata</name>
    <name type="common">Banded cucumber beetle</name>
    <dbReference type="NCBI Taxonomy" id="107213"/>
    <lineage>
        <taxon>Eukaryota</taxon>
        <taxon>Metazoa</taxon>
        <taxon>Ecdysozoa</taxon>
        <taxon>Arthropoda</taxon>
        <taxon>Hexapoda</taxon>
        <taxon>Insecta</taxon>
        <taxon>Pterygota</taxon>
        <taxon>Neoptera</taxon>
        <taxon>Endopterygota</taxon>
        <taxon>Coleoptera</taxon>
        <taxon>Polyphaga</taxon>
        <taxon>Cucujiformia</taxon>
        <taxon>Chrysomeloidea</taxon>
        <taxon>Chrysomelidae</taxon>
        <taxon>Galerucinae</taxon>
        <taxon>Diabroticina</taxon>
        <taxon>Diabroticites</taxon>
        <taxon>Diabrotica</taxon>
    </lineage>
</organism>